<name>A0ACC2FF64_DALPE</name>
<dbReference type="Proteomes" id="UP001157502">
    <property type="component" value="Chromosome 29"/>
</dbReference>
<dbReference type="EMBL" id="CM055756">
    <property type="protein sequence ID" value="KAJ7989943.1"/>
    <property type="molecule type" value="Genomic_DNA"/>
</dbReference>
<evidence type="ECO:0000313" key="1">
    <source>
        <dbReference type="EMBL" id="KAJ7989943.1"/>
    </source>
</evidence>
<comment type="caution">
    <text evidence="1">The sequence shown here is derived from an EMBL/GenBank/DDBJ whole genome shotgun (WGS) entry which is preliminary data.</text>
</comment>
<proteinExistence type="predicted"/>
<protein>
    <submittedName>
        <fullName evidence="1">Uncharacterized protein</fullName>
    </submittedName>
</protein>
<gene>
    <name evidence="1" type="ORF">DPEC_G00309720</name>
</gene>
<accession>A0ACC2FF64</accession>
<sequence>MCMHFRIPEQISCRGPGTEDSTLLILQKCLDDTGLEKEEDWNNPLIRVSLEREKVELPLKRGREDGLASKMSHTGHNVNPDSKSKNPIQQERPASPVPDCVSMKSNRSMDPPISFGEEAVSPEQSSSSDIPQKSMNQMECPDTEKSQLTVICQEMKSNLMKKELYLFEEQEMDAFDMKKYSKTEEGLLEMLPVIKTCRVILLSECRIPEEFFGPLVSALKSNPSHLEELDLRNNQAVDSGGDLLASLVQDPQCRLATLRLSTFQVTDKGCAPLISALKSNPSHMKELDLCGYVLKGSDVKIISAVLEDPKCRMETLRLSDCQITHDGCGSLASALKSNPSHLKNLDLSGNDLGNVGVQMLVPGLVDPNCKLETLRLSFCGVTEESCGFLAAALNSSHLKNLDLTQSQLAHMFTSLTPVYYLPNENLLHTDVRLSSH</sequence>
<keyword evidence="2" id="KW-1185">Reference proteome</keyword>
<organism evidence="1 2">
    <name type="scientific">Dallia pectoralis</name>
    <name type="common">Alaska blackfish</name>
    <dbReference type="NCBI Taxonomy" id="75939"/>
    <lineage>
        <taxon>Eukaryota</taxon>
        <taxon>Metazoa</taxon>
        <taxon>Chordata</taxon>
        <taxon>Craniata</taxon>
        <taxon>Vertebrata</taxon>
        <taxon>Euteleostomi</taxon>
        <taxon>Actinopterygii</taxon>
        <taxon>Neopterygii</taxon>
        <taxon>Teleostei</taxon>
        <taxon>Protacanthopterygii</taxon>
        <taxon>Esociformes</taxon>
        <taxon>Umbridae</taxon>
        <taxon>Dallia</taxon>
    </lineage>
</organism>
<reference evidence="1" key="1">
    <citation type="submission" date="2021-05" db="EMBL/GenBank/DDBJ databases">
        <authorList>
            <person name="Pan Q."/>
            <person name="Jouanno E."/>
            <person name="Zahm M."/>
            <person name="Klopp C."/>
            <person name="Cabau C."/>
            <person name="Louis A."/>
            <person name="Berthelot C."/>
            <person name="Parey E."/>
            <person name="Roest Crollius H."/>
            <person name="Montfort J."/>
            <person name="Robinson-Rechavi M."/>
            <person name="Bouchez O."/>
            <person name="Lampietro C."/>
            <person name="Lopez Roques C."/>
            <person name="Donnadieu C."/>
            <person name="Postlethwait J."/>
            <person name="Bobe J."/>
            <person name="Dillon D."/>
            <person name="Chandos A."/>
            <person name="von Hippel F."/>
            <person name="Guiguen Y."/>
        </authorList>
    </citation>
    <scope>NUCLEOTIDE SEQUENCE</scope>
    <source>
        <strain evidence="1">YG-Jan2019</strain>
    </source>
</reference>
<evidence type="ECO:0000313" key="2">
    <source>
        <dbReference type="Proteomes" id="UP001157502"/>
    </source>
</evidence>